<feature type="compositionally biased region" description="Acidic residues" evidence="1">
    <location>
        <begin position="335"/>
        <end position="348"/>
    </location>
</feature>
<keyword evidence="2" id="KW-0472">Membrane</keyword>
<gene>
    <name evidence="3" type="ORF">PTTW11_00352</name>
</gene>
<keyword evidence="2" id="KW-0812">Transmembrane</keyword>
<feature type="region of interest" description="Disordered" evidence="1">
    <location>
        <begin position="329"/>
        <end position="348"/>
    </location>
</feature>
<accession>A0A6S6VNW3</accession>
<proteinExistence type="predicted"/>
<reference evidence="3" key="1">
    <citation type="submission" date="2021-02" db="EMBL/GenBank/DDBJ databases">
        <authorList>
            <person name="Syme A R."/>
            <person name="Syme A R."/>
            <person name="Moolhuijzen P."/>
        </authorList>
    </citation>
    <scope>NUCLEOTIDE SEQUENCE</scope>
    <source>
        <strain evidence="3">W1-1</strain>
    </source>
</reference>
<evidence type="ECO:0000256" key="1">
    <source>
        <dbReference type="SAM" id="MobiDB-lite"/>
    </source>
</evidence>
<name>A0A6S6VNW3_9PLEO</name>
<protein>
    <submittedName>
        <fullName evidence="3">Uncharacterized protein</fullName>
    </submittedName>
</protein>
<evidence type="ECO:0000313" key="3">
    <source>
        <dbReference type="EMBL" id="CAE6996501.1"/>
    </source>
</evidence>
<feature type="transmembrane region" description="Helical" evidence="2">
    <location>
        <begin position="101"/>
        <end position="123"/>
    </location>
</feature>
<evidence type="ECO:0000313" key="4">
    <source>
        <dbReference type="Proteomes" id="UP000472372"/>
    </source>
</evidence>
<evidence type="ECO:0000256" key="2">
    <source>
        <dbReference type="SAM" id="Phobius"/>
    </source>
</evidence>
<sequence length="367" mass="41290">MHRSITPTPSHSLPLPRHAIMQPNATKPQANRLFRSVYEPYLSKVNYTIHMALSAVVVLLCRLLAHQPILLFSHAVIIGIAIYLINNVFTRVQLSPSTRYYTGYAVPLLFTLHYASTLTGIYLSNPATVYTPTQHSAVHFALCFYTLSTLEHYITPSNTDISLPNETTLSTARGPRGYWTYTPILLLPKASLPKEEDSWHITFMLHPVVLAHMLQLVVFHTVTGLLNHVLRRLVNPAAVYPDTVLTDFCWPGECVDVNWFLDNTLGAVGMNTHLFDETSVWVFMVNYYFFSRVVRETHFVVFWGLVDGLGGLGRWWRGGGGEERSKWDICGGGDADGEEDWGEEDRDTVDEKSRLLGDYSGLPSCGV</sequence>
<feature type="transmembrane region" description="Helical" evidence="2">
    <location>
        <begin position="71"/>
        <end position="89"/>
    </location>
</feature>
<dbReference type="EMBL" id="HG992977">
    <property type="protein sequence ID" value="CAE6996501.1"/>
    <property type="molecule type" value="Genomic_DNA"/>
</dbReference>
<keyword evidence="2" id="KW-1133">Transmembrane helix</keyword>
<dbReference type="Proteomes" id="UP000472372">
    <property type="component" value="Chromosome 1"/>
</dbReference>
<feature type="transmembrane region" description="Helical" evidence="2">
    <location>
        <begin position="45"/>
        <end position="65"/>
    </location>
</feature>
<feature type="transmembrane region" description="Helical" evidence="2">
    <location>
        <begin position="203"/>
        <end position="226"/>
    </location>
</feature>
<organism evidence="3 4">
    <name type="scientific">Pyrenophora teres f. teres</name>
    <dbReference type="NCBI Taxonomy" id="97479"/>
    <lineage>
        <taxon>Eukaryota</taxon>
        <taxon>Fungi</taxon>
        <taxon>Dikarya</taxon>
        <taxon>Ascomycota</taxon>
        <taxon>Pezizomycotina</taxon>
        <taxon>Dothideomycetes</taxon>
        <taxon>Pleosporomycetidae</taxon>
        <taxon>Pleosporales</taxon>
        <taxon>Pleosporineae</taxon>
        <taxon>Pleosporaceae</taxon>
        <taxon>Pyrenophora</taxon>
    </lineage>
</organism>
<dbReference type="AlphaFoldDB" id="A0A6S6VNW3"/>